<evidence type="ECO:0000313" key="2">
    <source>
        <dbReference type="Proteomes" id="UP000596742"/>
    </source>
</evidence>
<name>A0A8B6DBN6_MYTGA</name>
<sequence>MTQKERENFYRRATVIVDHGKESLSAVLENDLSNSNLTFEDFINKHQNDIYHLCYNNILCCQCPGGRFVPVNQNRILYPDQQDVLLNKSGPTLPVHNHKQSRTSQHCCRLAKQPLSISNIDITFLHCLLVNFAQNCQTNSTLRQDVEDLVKCRNKLYGHAQEARLTDADYSKYKSEKVDKLQQHLTAQNERIDYRMGMLEGKVSEVEQAEACISEHFKDDIYAITKDVKQCCEILERYNALVIFAKAGGFPEACHLFCTNKNFTKQGMIYFTHTSQSVVEEMNKLKVAGFKEKPTQYQYCVLVYTAIKRSIDLNDVDEDSFLQILSSVYDVKSQKLKMSLVKAAVLVLEGTYLSKKPAILPSEQINRSKASEMYVLQHNTINEAALISYGEDADVLTLCDLGFLLEYIRPEGYIDELSEHMVLMYTNYKPLVKRLIRIISDDNTNIDVGFYLQRVALIHRRDEIIEFFFQNIGNVKPEQYTRLINGLTSFGENRMLVEFHPKLCKEIMSHAGLNVFLAFCRPLGLVDNDTIFVEMETDSLIKTLLKFFSRLDENSQKYDRWCLFPEFLGLVNDQYAIGNYVFEILIAKGFANIVELFLTNLKQIIFQINLMDIKEFLDGLLNKGVRSSIVSQFKTFFEAVLFKYGSIPAILQVCRPLTSSISSQNIIKVDEQFLAGKLSAYFESSSGIAHSLKMFVKADVRENGTYYVFWDNHYFEKKFENEIAKYFLKYGFNSNNDKFVQIMYEQFVSYNDEQITDEESEDDDLDKYTDEVTSQEGAAENCGVNGKKIVFDDYPGDEFRVNANGMIIHSQVRVGSLKKIFVDPMEGPTYNSRLYKFLSFFKFKSILMRTPPTLMELLRLKFKTLLDGINPNRSSDYLDYCDDSDSDYGYWCD</sequence>
<dbReference type="Proteomes" id="UP000596742">
    <property type="component" value="Unassembled WGS sequence"/>
</dbReference>
<gene>
    <name evidence="1" type="ORF">MGAL_10B013941</name>
</gene>
<reference evidence="1" key="1">
    <citation type="submission" date="2018-11" db="EMBL/GenBank/DDBJ databases">
        <authorList>
            <person name="Alioto T."/>
            <person name="Alioto T."/>
        </authorList>
    </citation>
    <scope>NUCLEOTIDE SEQUENCE</scope>
</reference>
<accession>A0A8B6DBN6</accession>
<keyword evidence="2" id="KW-1185">Reference proteome</keyword>
<dbReference type="EMBL" id="UYJE01003164">
    <property type="protein sequence ID" value="VDI17073.1"/>
    <property type="molecule type" value="Genomic_DNA"/>
</dbReference>
<protein>
    <submittedName>
        <fullName evidence="1">Uncharacterized protein</fullName>
    </submittedName>
</protein>
<organism evidence="1 2">
    <name type="scientific">Mytilus galloprovincialis</name>
    <name type="common">Mediterranean mussel</name>
    <dbReference type="NCBI Taxonomy" id="29158"/>
    <lineage>
        <taxon>Eukaryota</taxon>
        <taxon>Metazoa</taxon>
        <taxon>Spiralia</taxon>
        <taxon>Lophotrochozoa</taxon>
        <taxon>Mollusca</taxon>
        <taxon>Bivalvia</taxon>
        <taxon>Autobranchia</taxon>
        <taxon>Pteriomorphia</taxon>
        <taxon>Mytilida</taxon>
        <taxon>Mytiloidea</taxon>
        <taxon>Mytilidae</taxon>
        <taxon>Mytilinae</taxon>
        <taxon>Mytilus</taxon>
    </lineage>
</organism>
<dbReference type="AlphaFoldDB" id="A0A8B6DBN6"/>
<proteinExistence type="predicted"/>
<evidence type="ECO:0000313" key="1">
    <source>
        <dbReference type="EMBL" id="VDI17073.1"/>
    </source>
</evidence>
<comment type="caution">
    <text evidence="1">The sequence shown here is derived from an EMBL/GenBank/DDBJ whole genome shotgun (WGS) entry which is preliminary data.</text>
</comment>